<dbReference type="Proteomes" id="UP000011776">
    <property type="component" value="Unassembled WGS sequence"/>
</dbReference>
<dbReference type="EMBL" id="AFME02000064">
    <property type="protein sequence ID" value="EMG12799.1"/>
    <property type="molecule type" value="Genomic_DNA"/>
</dbReference>
<name>M3FYZ8_LEPIR</name>
<protein>
    <submittedName>
        <fullName evidence="1">Uncharacterized protein</fullName>
    </submittedName>
</protein>
<gene>
    <name evidence="1" type="ORF">LEP1GSC151_0405</name>
</gene>
<accession>M3FYZ8</accession>
<reference evidence="1 2" key="1">
    <citation type="submission" date="2013-02" db="EMBL/GenBank/DDBJ databases">
        <authorList>
            <person name="Harkins D.M."/>
            <person name="Durkin A.S."/>
            <person name="Brinkac L.M."/>
            <person name="Haft D.H."/>
            <person name="Selengut J.D."/>
            <person name="Sanka R."/>
            <person name="DePew J."/>
            <person name="Purushe J."/>
            <person name="Tulsiani S.M."/>
            <person name="Graham G.C."/>
            <person name="Burns M.-A."/>
            <person name="Dohnt M.F."/>
            <person name="Smythe L.D."/>
            <person name="McKay D.B."/>
            <person name="Craig S.B."/>
            <person name="Vinetz J.M."/>
            <person name="Sutton G.G."/>
            <person name="Nierman W.C."/>
            <person name="Fouts D.E."/>
        </authorList>
    </citation>
    <scope>NUCLEOTIDE SEQUENCE [LARGE SCALE GENOMIC DNA]</scope>
    <source>
        <strain evidence="1 2">LT2186</strain>
    </source>
</reference>
<organism evidence="1 2">
    <name type="scientific">Leptospira interrogans serovar Grippotyphosa str. LT2186</name>
    <dbReference type="NCBI Taxonomy" id="1001599"/>
    <lineage>
        <taxon>Bacteria</taxon>
        <taxon>Pseudomonadati</taxon>
        <taxon>Spirochaetota</taxon>
        <taxon>Spirochaetia</taxon>
        <taxon>Leptospirales</taxon>
        <taxon>Leptospiraceae</taxon>
        <taxon>Leptospira</taxon>
    </lineage>
</organism>
<dbReference type="BioCyc" id="LINT1001599:G11K9-5213-MONOMER"/>
<evidence type="ECO:0000313" key="2">
    <source>
        <dbReference type="Proteomes" id="UP000011776"/>
    </source>
</evidence>
<sequence>MDIKSYKRFFDLSAYNSIKIFLKKIQIQKMWKNQFPKF</sequence>
<proteinExistence type="predicted"/>
<dbReference type="AlphaFoldDB" id="M3FYZ8"/>
<comment type="caution">
    <text evidence="1">The sequence shown here is derived from an EMBL/GenBank/DDBJ whole genome shotgun (WGS) entry which is preliminary data.</text>
</comment>
<evidence type="ECO:0000313" key="1">
    <source>
        <dbReference type="EMBL" id="EMG12799.1"/>
    </source>
</evidence>